<feature type="non-terminal residue" evidence="3">
    <location>
        <position position="1"/>
    </location>
</feature>
<feature type="compositionally biased region" description="Pro residues" evidence="1">
    <location>
        <begin position="41"/>
        <end position="51"/>
    </location>
</feature>
<feature type="region of interest" description="Disordered" evidence="1">
    <location>
        <begin position="38"/>
        <end position="126"/>
    </location>
</feature>
<dbReference type="EMBL" id="VWZX01010709">
    <property type="protein sequence ID" value="NXI47577.1"/>
    <property type="molecule type" value="Genomic_DNA"/>
</dbReference>
<dbReference type="Gene3D" id="2.60.120.260">
    <property type="entry name" value="Galactose-binding domain-like"/>
    <property type="match status" value="1"/>
</dbReference>
<evidence type="ECO:0000256" key="1">
    <source>
        <dbReference type="SAM" id="MobiDB-lite"/>
    </source>
</evidence>
<organism evidence="3 4">
    <name type="scientific">Galbula dea</name>
    <dbReference type="NCBI Taxonomy" id="1109041"/>
    <lineage>
        <taxon>Eukaryota</taxon>
        <taxon>Metazoa</taxon>
        <taxon>Chordata</taxon>
        <taxon>Craniata</taxon>
        <taxon>Vertebrata</taxon>
        <taxon>Euteleostomi</taxon>
        <taxon>Archelosauria</taxon>
        <taxon>Archosauria</taxon>
        <taxon>Dinosauria</taxon>
        <taxon>Saurischia</taxon>
        <taxon>Theropoda</taxon>
        <taxon>Coelurosauria</taxon>
        <taxon>Aves</taxon>
        <taxon>Neognathae</taxon>
        <taxon>Neoaves</taxon>
        <taxon>Telluraves</taxon>
        <taxon>Coraciimorphae</taxon>
        <taxon>Piciformes</taxon>
        <taxon>Galbulidae</taxon>
        <taxon>Galbula</taxon>
    </lineage>
</organism>
<dbReference type="AlphaFoldDB" id="A0A7K9TGG0"/>
<dbReference type="InterPro" id="IPR008979">
    <property type="entry name" value="Galactose-bd-like_sf"/>
</dbReference>
<evidence type="ECO:0000313" key="4">
    <source>
        <dbReference type="Proteomes" id="UP000566440"/>
    </source>
</evidence>
<dbReference type="GO" id="GO:0000012">
    <property type="term" value="P:single strand break repair"/>
    <property type="evidence" value="ECO:0007669"/>
    <property type="project" value="InterPro"/>
</dbReference>
<dbReference type="PANTHER" id="PTHR11370:SF4">
    <property type="entry name" value="DNA-REPAIR PROTEIN XRCC1 N-TERMINAL DOMAIN-CONTAINING PROTEIN"/>
    <property type="match status" value="1"/>
</dbReference>
<feature type="non-terminal residue" evidence="3">
    <location>
        <position position="126"/>
    </location>
</feature>
<dbReference type="InterPro" id="IPR002706">
    <property type="entry name" value="Xrcc1_N"/>
</dbReference>
<dbReference type="Pfam" id="PF01834">
    <property type="entry name" value="XRCC1_N"/>
    <property type="match status" value="1"/>
</dbReference>
<dbReference type="GO" id="GO:0003684">
    <property type="term" value="F:damaged DNA binding"/>
    <property type="evidence" value="ECO:0007669"/>
    <property type="project" value="InterPro"/>
</dbReference>
<protein>
    <submittedName>
        <fullName evidence="3">TRPC2 protein</fullName>
    </submittedName>
</protein>
<dbReference type="SUPFAM" id="SSF49785">
    <property type="entry name" value="Galactose-binding domain-like"/>
    <property type="match status" value="1"/>
</dbReference>
<proteinExistence type="predicted"/>
<name>A0A7K9TGG0_9PICI</name>
<evidence type="ECO:0000259" key="2">
    <source>
        <dbReference type="Pfam" id="PF01834"/>
    </source>
</evidence>
<dbReference type="GO" id="GO:0005634">
    <property type="term" value="C:nucleus"/>
    <property type="evidence" value="ECO:0007669"/>
    <property type="project" value="InterPro"/>
</dbReference>
<feature type="domain" description="DNA-repair protein Xrcc1 N-terminal" evidence="2">
    <location>
        <begin position="4"/>
        <end position="37"/>
    </location>
</feature>
<dbReference type="PANTHER" id="PTHR11370">
    <property type="entry name" value="DNA-REPAIR PROTEIN XRCC1"/>
    <property type="match status" value="1"/>
</dbReference>
<comment type="caution">
    <text evidence="3">The sequence shown here is derived from an EMBL/GenBank/DDBJ whole genome shotgun (WGS) entry which is preliminary data.</text>
</comment>
<sequence length="126" mass="13930">AADFLEVAVGQQWDRLRLTCSQPFHRHSQFGLAFLHLRTPLDPPQSPPPRQQPLEDAGPTGSPWCSSPAFSRTVFPEPCSSSKEEEELKSHLQQLEPHAQSPSHLSRPAQMVLSAARSRAGRTRAG</sequence>
<dbReference type="Proteomes" id="UP000566440">
    <property type="component" value="Unassembled WGS sequence"/>
</dbReference>
<keyword evidence="4" id="KW-1185">Reference proteome</keyword>
<evidence type="ECO:0000313" key="3">
    <source>
        <dbReference type="EMBL" id="NXI47577.1"/>
    </source>
</evidence>
<reference evidence="3 4" key="1">
    <citation type="submission" date="2019-09" db="EMBL/GenBank/DDBJ databases">
        <title>Bird 10,000 Genomes (B10K) Project - Family phase.</title>
        <authorList>
            <person name="Zhang G."/>
        </authorList>
    </citation>
    <scope>NUCLEOTIDE SEQUENCE [LARGE SCALE GENOMIC DNA]</scope>
    <source>
        <strain evidence="3">B10K-DU-001-62</strain>
        <tissue evidence="3">Muscle</tissue>
    </source>
</reference>
<dbReference type="GO" id="GO:0006284">
    <property type="term" value="P:base-excision repair"/>
    <property type="evidence" value="ECO:0007669"/>
    <property type="project" value="TreeGrafter"/>
</dbReference>
<gene>
    <name evidence="3" type="primary">Trpc2</name>
    <name evidence="3" type="ORF">GALDEA_R16140</name>
</gene>
<accession>A0A7K9TGG0</accession>
<dbReference type="OrthoDB" id="25840at2759"/>